<dbReference type="Pfam" id="PF14226">
    <property type="entry name" value="DIOX_N"/>
    <property type="match status" value="1"/>
</dbReference>
<dbReference type="EMBL" id="KZ819607">
    <property type="protein sequence ID" value="PWN31599.1"/>
    <property type="molecule type" value="Genomic_DNA"/>
</dbReference>
<dbReference type="RefSeq" id="XP_025351901.1">
    <property type="nucleotide sequence ID" value="XM_025503057.1"/>
</dbReference>
<feature type="region of interest" description="Disordered" evidence="2">
    <location>
        <begin position="294"/>
        <end position="321"/>
    </location>
</feature>
<protein>
    <submittedName>
        <fullName evidence="4">Clavaminate synthase-like protein</fullName>
    </submittedName>
</protein>
<dbReference type="Pfam" id="PF03171">
    <property type="entry name" value="2OG-FeII_Oxy"/>
    <property type="match status" value="1"/>
</dbReference>
<dbReference type="AlphaFoldDB" id="A0A316V218"/>
<dbReference type="InterPro" id="IPR027443">
    <property type="entry name" value="IPNS-like_sf"/>
</dbReference>
<evidence type="ECO:0000313" key="5">
    <source>
        <dbReference type="Proteomes" id="UP000245771"/>
    </source>
</evidence>
<dbReference type="OrthoDB" id="288590at2759"/>
<dbReference type="GO" id="GO:0016491">
    <property type="term" value="F:oxidoreductase activity"/>
    <property type="evidence" value="ECO:0007669"/>
    <property type="project" value="UniProtKB-KW"/>
</dbReference>
<proteinExistence type="inferred from homology"/>
<accession>A0A316V218</accession>
<keyword evidence="1" id="KW-0479">Metal-binding</keyword>
<evidence type="ECO:0000313" key="4">
    <source>
        <dbReference type="EMBL" id="PWN31599.1"/>
    </source>
</evidence>
<evidence type="ECO:0000256" key="1">
    <source>
        <dbReference type="RuleBase" id="RU003682"/>
    </source>
</evidence>
<comment type="similarity">
    <text evidence="1">Belongs to the iron/ascorbate-dependent oxidoreductase family.</text>
</comment>
<name>A0A316V218_9BASI</name>
<dbReference type="InterPro" id="IPR026992">
    <property type="entry name" value="DIOX_N"/>
</dbReference>
<reference evidence="4 5" key="1">
    <citation type="journal article" date="2018" name="Mol. Biol. Evol.">
        <title>Broad Genomic Sampling Reveals a Smut Pathogenic Ancestry of the Fungal Clade Ustilaginomycotina.</title>
        <authorList>
            <person name="Kijpornyongpan T."/>
            <person name="Mondo S.J."/>
            <person name="Barry K."/>
            <person name="Sandor L."/>
            <person name="Lee J."/>
            <person name="Lipzen A."/>
            <person name="Pangilinan J."/>
            <person name="LaButti K."/>
            <person name="Hainaut M."/>
            <person name="Henrissat B."/>
            <person name="Grigoriev I.V."/>
            <person name="Spatafora J.W."/>
            <person name="Aime M.C."/>
        </authorList>
    </citation>
    <scope>NUCLEOTIDE SEQUENCE [LARGE SCALE GENOMIC DNA]</scope>
    <source>
        <strain evidence="4 5">MCA 3882</strain>
    </source>
</reference>
<gene>
    <name evidence="4" type="ORF">FA14DRAFT_91329</name>
</gene>
<dbReference type="STRING" id="1280837.A0A316V218"/>
<evidence type="ECO:0000256" key="2">
    <source>
        <dbReference type="SAM" id="MobiDB-lite"/>
    </source>
</evidence>
<dbReference type="InterPro" id="IPR044861">
    <property type="entry name" value="IPNS-like_FE2OG_OXY"/>
</dbReference>
<keyword evidence="1" id="KW-0408">Iron</keyword>
<dbReference type="Proteomes" id="UP000245771">
    <property type="component" value="Unassembled WGS sequence"/>
</dbReference>
<dbReference type="PANTHER" id="PTHR47990">
    <property type="entry name" value="2-OXOGLUTARATE (2OG) AND FE(II)-DEPENDENT OXYGENASE SUPERFAMILY PROTEIN-RELATED"/>
    <property type="match status" value="1"/>
</dbReference>
<dbReference type="GO" id="GO:0046872">
    <property type="term" value="F:metal ion binding"/>
    <property type="evidence" value="ECO:0007669"/>
    <property type="project" value="UniProtKB-KW"/>
</dbReference>
<dbReference type="InterPro" id="IPR050231">
    <property type="entry name" value="Iron_ascorbate_oxido_reductase"/>
</dbReference>
<dbReference type="InParanoid" id="A0A316V218"/>
<keyword evidence="5" id="KW-1185">Reference proteome</keyword>
<keyword evidence="1" id="KW-0560">Oxidoreductase</keyword>
<dbReference type="InterPro" id="IPR005123">
    <property type="entry name" value="Oxoglu/Fe-dep_dioxygenase_dom"/>
</dbReference>
<evidence type="ECO:0000259" key="3">
    <source>
        <dbReference type="PROSITE" id="PS51471"/>
    </source>
</evidence>
<feature type="domain" description="Fe2OG dioxygenase" evidence="3">
    <location>
        <begin position="156"/>
        <end position="263"/>
    </location>
</feature>
<sequence>MIPSISYTLSSKNFSEALLEAATDYGFFYLTDAPIDWKLVDEAWKSSDNFFLHASQEEKLVSRDREGHTGYTAFQEEKLDPNNTTISQGDFKESFYIAQLSPKPRQTLPPTLEKDHKSLEQLFEACRLICGTILEAFAQSIDLDDQQYFSSKHTAFHDRLRLIHYPPTDVGQEGSSIRAGAHTDYGSITLLFQHQVSGLQVWRENEGKWLDVAPQPHAIVVNVADALEFWTSGVMQSVQHRVVMPRTDDEAVSRFSIAYFCQPDDDAILAPKPLQEHLVKIQRKRSQEQYERELKRKGISSPSARLTGGQHLQSRLKASYT</sequence>
<dbReference type="FunCoup" id="A0A316V218">
    <property type="interactions" value="5"/>
</dbReference>
<dbReference type="SUPFAM" id="SSF51197">
    <property type="entry name" value="Clavaminate synthase-like"/>
    <property type="match status" value="1"/>
</dbReference>
<dbReference type="PROSITE" id="PS51471">
    <property type="entry name" value="FE2OG_OXY"/>
    <property type="match status" value="1"/>
</dbReference>
<organism evidence="4 5">
    <name type="scientific">Meira miltonrushii</name>
    <dbReference type="NCBI Taxonomy" id="1280837"/>
    <lineage>
        <taxon>Eukaryota</taxon>
        <taxon>Fungi</taxon>
        <taxon>Dikarya</taxon>
        <taxon>Basidiomycota</taxon>
        <taxon>Ustilaginomycotina</taxon>
        <taxon>Exobasidiomycetes</taxon>
        <taxon>Exobasidiales</taxon>
        <taxon>Brachybasidiaceae</taxon>
        <taxon>Meira</taxon>
    </lineage>
</organism>
<dbReference type="Gene3D" id="2.60.120.330">
    <property type="entry name" value="B-lactam Antibiotic, Isopenicillin N Synthase, Chain"/>
    <property type="match status" value="1"/>
</dbReference>
<dbReference type="GeneID" id="37024838"/>